<dbReference type="InterPro" id="IPR025110">
    <property type="entry name" value="AMP-bd_C"/>
</dbReference>
<dbReference type="InterPro" id="IPR006162">
    <property type="entry name" value="Ppantetheine_attach_site"/>
</dbReference>
<reference evidence="6 7" key="1">
    <citation type="submission" date="2016-10" db="EMBL/GenBank/DDBJ databases">
        <authorList>
            <person name="de Groot N.N."/>
        </authorList>
    </citation>
    <scope>NUCLEOTIDE SEQUENCE [LARGE SCALE GENOMIC DNA]</scope>
    <source>
        <strain evidence="6 7">DSM 527</strain>
    </source>
</reference>
<comment type="cofactor">
    <cofactor evidence="1">
        <name>pantetheine 4'-phosphate</name>
        <dbReference type="ChEBI" id="CHEBI:47942"/>
    </cofactor>
</comment>
<dbReference type="CDD" id="cd19543">
    <property type="entry name" value="DCL_NRPS"/>
    <property type="match status" value="1"/>
</dbReference>
<dbReference type="CDD" id="cd19534">
    <property type="entry name" value="E_NRPS"/>
    <property type="match status" value="1"/>
</dbReference>
<dbReference type="Gene3D" id="3.30.559.30">
    <property type="entry name" value="Nonribosomal peptide synthetase, condensation domain"/>
    <property type="match status" value="4"/>
</dbReference>
<dbReference type="InterPro" id="IPR036736">
    <property type="entry name" value="ACP-like_sf"/>
</dbReference>
<dbReference type="InterPro" id="IPR020806">
    <property type="entry name" value="PKS_PP-bd"/>
</dbReference>
<dbReference type="InterPro" id="IPR010060">
    <property type="entry name" value="NRPS_synth"/>
</dbReference>
<dbReference type="Gene3D" id="3.40.50.980">
    <property type="match status" value="4"/>
</dbReference>
<keyword evidence="4" id="KW-0677">Repeat</keyword>
<dbReference type="SUPFAM" id="SSF52777">
    <property type="entry name" value="CoA-dependent acyltransferases"/>
    <property type="match status" value="8"/>
</dbReference>
<keyword evidence="3" id="KW-0597">Phosphoprotein</keyword>
<dbReference type="SUPFAM" id="SSF47336">
    <property type="entry name" value="ACP-like"/>
    <property type="match status" value="3"/>
</dbReference>
<dbReference type="Gene3D" id="3.40.50.12780">
    <property type="entry name" value="N-terminal domain of ligase-like"/>
    <property type="match status" value="1"/>
</dbReference>
<dbReference type="PROSITE" id="PS50075">
    <property type="entry name" value="CARRIER"/>
    <property type="match status" value="3"/>
</dbReference>
<dbReference type="InterPro" id="IPR045851">
    <property type="entry name" value="AMP-bd_C_sf"/>
</dbReference>
<gene>
    <name evidence="6" type="ORF">SAMN04488121_110179</name>
</gene>
<dbReference type="FunFam" id="2.30.38.10:FF:000001">
    <property type="entry name" value="Non-ribosomal peptide synthetase PvdI"/>
    <property type="match status" value="1"/>
</dbReference>
<dbReference type="GO" id="GO:0031177">
    <property type="term" value="F:phosphopantetheine binding"/>
    <property type="evidence" value="ECO:0007669"/>
    <property type="project" value="InterPro"/>
</dbReference>
<dbReference type="GO" id="GO:0003824">
    <property type="term" value="F:catalytic activity"/>
    <property type="evidence" value="ECO:0007669"/>
    <property type="project" value="InterPro"/>
</dbReference>
<keyword evidence="2" id="KW-0596">Phosphopantetheine</keyword>
<dbReference type="Gene3D" id="1.10.1200.10">
    <property type="entry name" value="ACP-like"/>
    <property type="match status" value="3"/>
</dbReference>
<dbReference type="InterPro" id="IPR000873">
    <property type="entry name" value="AMP-dep_synth/lig_dom"/>
</dbReference>
<dbReference type="CDD" id="cd12117">
    <property type="entry name" value="A_NRPS_Srf_like"/>
    <property type="match status" value="1"/>
</dbReference>
<evidence type="ECO:0000313" key="7">
    <source>
        <dbReference type="Proteomes" id="UP000199045"/>
    </source>
</evidence>
<dbReference type="PROSITE" id="PS00012">
    <property type="entry name" value="PHOSPHOPANTETHEINE"/>
    <property type="match status" value="2"/>
</dbReference>
<dbReference type="NCBIfam" id="NF003417">
    <property type="entry name" value="PRK04813.1"/>
    <property type="match status" value="3"/>
</dbReference>
<dbReference type="CDD" id="cd05930">
    <property type="entry name" value="A_NRPS"/>
    <property type="match status" value="2"/>
</dbReference>
<dbReference type="Gene3D" id="3.30.300.30">
    <property type="match status" value="3"/>
</dbReference>
<dbReference type="NCBIfam" id="TIGR01720">
    <property type="entry name" value="NRPS-para261"/>
    <property type="match status" value="1"/>
</dbReference>
<dbReference type="CDD" id="cd19531">
    <property type="entry name" value="LCL_NRPS-like"/>
    <property type="match status" value="1"/>
</dbReference>
<dbReference type="Gene3D" id="2.30.38.10">
    <property type="entry name" value="Luciferase, Domain 3"/>
    <property type="match status" value="2"/>
</dbReference>
<evidence type="ECO:0000313" key="6">
    <source>
        <dbReference type="EMBL" id="SDH29138.1"/>
    </source>
</evidence>
<dbReference type="InterPro" id="IPR010071">
    <property type="entry name" value="AA_adenyl_dom"/>
</dbReference>
<dbReference type="FunFam" id="3.40.50.980:FF:000001">
    <property type="entry name" value="Non-ribosomal peptide synthetase"/>
    <property type="match status" value="2"/>
</dbReference>
<dbReference type="PROSITE" id="PS00455">
    <property type="entry name" value="AMP_BINDING"/>
    <property type="match status" value="2"/>
</dbReference>
<dbReference type="Gene3D" id="3.30.559.10">
    <property type="entry name" value="Chloramphenicol acetyltransferase-like domain"/>
    <property type="match status" value="4"/>
</dbReference>
<dbReference type="InterPro" id="IPR020845">
    <property type="entry name" value="AMP-binding_CS"/>
</dbReference>
<dbReference type="FunFam" id="1.10.1200.10:FF:000005">
    <property type="entry name" value="Nonribosomal peptide synthetase 1"/>
    <property type="match status" value="2"/>
</dbReference>
<dbReference type="Pfam" id="PF13193">
    <property type="entry name" value="AMP-binding_C"/>
    <property type="match status" value="1"/>
</dbReference>
<dbReference type="Proteomes" id="UP000199045">
    <property type="component" value="Unassembled WGS sequence"/>
</dbReference>
<evidence type="ECO:0000256" key="3">
    <source>
        <dbReference type="ARBA" id="ARBA00022553"/>
    </source>
</evidence>
<evidence type="ECO:0000256" key="4">
    <source>
        <dbReference type="ARBA" id="ARBA00022737"/>
    </source>
</evidence>
<evidence type="ECO:0000256" key="1">
    <source>
        <dbReference type="ARBA" id="ARBA00001957"/>
    </source>
</evidence>
<dbReference type="STRING" id="104663.SAMN04488121_110179"/>
<feature type="domain" description="Carrier" evidence="5">
    <location>
        <begin position="3455"/>
        <end position="3530"/>
    </location>
</feature>
<dbReference type="Pfam" id="PF00668">
    <property type="entry name" value="Condensation"/>
    <property type="match status" value="4"/>
</dbReference>
<proteinExistence type="predicted"/>
<sequence length="3550" mass="394618">MTLAAAGQEGMGHACSIYLSGTPDKARWATALNRIVSRHDIFRTAFVSSPYVAFACQQVAEEMQLILEIRSVTALDEAVSTAIREIVAGKATIAATLLLAENGQSVLVLGISAMSGDLITLQHIVEELIAWYETGEDIATDNVASYIQYSEWHNQLLEEGDEDARAFWKDNDIQQQRYVFQANTLHQPPVHPATYTTGITGSLLQELHAFCDQQQLQTEEVLLACWYLLLGRYTAHADPDLGKIESCRSYEAFEKISGPFAQILPLRVAISREQSVLEVIGLLAGKLEEIRQWQDMYAPDEVTSLLKGAYSFTKAGFGFTDGRTWIPVAWRTKYRIGDTYSYADRNLLALNCQQGTDRLSLVCYYEPENVPSVNVHALVDSLKELLSGVVSGRITTVAQAQDIFPGEYETIVHHFSKELSGVPVEKTLPEAWMAQVKERPQGIAVVYEDTTLTYQQLDGQANQLAHCLVESHGLQPGDKVVVQLPRSADMMVVLMGILKAGGSYVPADMTLPGERLQYIIEDSHAKLLITAQAHTSDHTVVTTPAALLAAAAKYATTTPGIIVSPEMVCYSIYTSGTTGKPKGVEVTHANLANYLQWLVREFSINANDSTLIFSSIAFDLVYTTLWSSLYAGAKMYILSDSEQWSLETLADAITENRITYIKLTPSHLGLIVNHPEFEKVVAGFSLRLIVSGGEMLSPAFPEKYLSAHPDCIFVNHYGPTETTIGTVFTRIDATSVSHFRDFPVIGRPITNNQVYILDEAGNVVPAGVQGELCVAGAGVAKGYIGAPDLTAEKFITHPLVPGLRLYKTGDLARWQHDGNIVFTGRKDHQVKIRGYRVELQEIEQVLKRIPGIGNALVITYKHDGSDHVAAYYTGQELQAVSLRQQLERFLPAYMIPAVLIHLAQFPMTPNGKIDRKQLPDPRLQVQEGSAISEPSSPRELIFAKAWKEVLRYDPVSLRDNFLRKGGDSIKAIQLVSKLLKEGIAIRVFDVFRYPELEQLIKNTAVGQSENMTSYETVAAAGLTPVQSWLLHGTLKNVHHFNQSVLLKGRFETGLIKAVLDTITTHHDVFRVTFRKEDQQWMQVVSGQYAPFTLEETDLREVAYPFAELRKHANALQASFDITTGPLLRVGLFRMADADRLLIVMHHLITDGVSWRIFLEDMATLIAQSERKDQMTLGTPSNAWLQWSAALQQYATAPVVKEELSYWQAQDEAASVAGIPLKAGDGSVERDSLSFTLDTTVTELLRTGLHERCDATMNEALLAAVSKGLSLVYDMKKVALAVEGHGRIDIIPGMDISRTIGWFTSIYPLVLDAEKGTDPIALLKATKHTLAQVPSGGVGYGILKYLDNQPLNNVPQVCFNYLGQFHTGEDDGPFQFAEEERGMESDPENQGAFPLNITSVLSGAQLTVEFNYDMARFSRKAIQRIGEEIRLVLLDIAHACNKPATVAYKYTLTGLADHIIHSLEQRYPVDDVLPLSPLQAGLFFHSKQSSRSDDAYFRQQSYRLKGRLVPSKVQQVFDLLFLRHEILRALFEDETVGQPVMVILKERKVDFVYTDLSAETDVEAAAASLRYADKERGFDLVHDVLMRVSVLKLAEELYEINWSYHHIIMDGWSSSILANEFMELYGTKEVTAHTAVPYGKYIRWIMEKDKTGADKYWQEYLSGYDSLATLPGKKKKGHAYKKAQHTIQLSAEKTTALAALAANEQLTLNSVVQVAWATLLGRYSLQEDVVFGVVVSGRPPEIEDVERIVGLFINVIPVRVQVKGNRSLMELCRQVQYEQAQSQMYQYSQLADIQAAAGPGKVLFDHFIGFENFPFEETNADTDLSIALSSNQEETTYDLYITFVPGRQLTAHFSYNEHVYDPAFISDIAGRFTLILDQLMKDHSLGAGDIELTDVTERQQLLEAPAGLIAAEKDLIACFEEQVLYAPDLPAFSIRQHQLSYQECNAQANRLANYLIKAGIQPGQCVAIWMARSEWTVIAMLGILKAGAAFLPIDPVLPEDRISYMLQETAAVVLITDMNEMFRAMGVFSGHLIALDVQMADLDTDDTNPQVAVTPADLAYVIFTSGSTGKPKGVAITRGNFNYYLGWANQYYFYNSSGFSFPFFTAVGFDLTLTSIFSTLMRGDTLYIMGGNETGDILHEIFDQGSNIRAVKLTPSHINLLPFLNIQRTDVSHVIVGGEALTIEQIRILRNINPAVRIFNEYGPTETTVGCTVSEIPFYPSGITIGKPIEGTQVFILDQYGRLQPPGIPGEITIAGPGVGKGYLHQPEDDGLKFTISTYTGQRIYRTGDKGKWLPDGDLAYMGRMDDQVKIRGHRIEPGEVQQLIDECEAVQASTVIVAEDSKGEKMLVAYVVWKGVEAEESLMQQLQARVPDYMLPSRFIALHHLPLTVNGKVDKAALPSPEPHGGASGGYVAPSSLLEERLVAIWEEVLDVKHIGVNDNFFQLGGHSLKVVMVISKIARELGVKVDIRVVFDQPTIARLATVIQQIDNTSVQAIPLLPESDYYEVSNGQQRLWFMDRLGKGSTAYNITAPVYIHGELHKPALEKAFAGLIARHESLRTTFLMEDDILYQQIHPVDTFNFNIGYNDLLTVEHKEAAAIRILEEAMNTSFHLEKGPLFRVQLVQLQQQKSLLIISMHHIVSDGWSMEIMIHELRSLYLSFVTGIPANLDPLPIQYKEYAAWQNLQLRESHMQDHRNFWLQKLEGELPLLELPTDVSLSKEQSSEGRTVKILFSQQESEILHKLGEEHQASLFMTLVTAVKALLYYYTGQQDLIIGIPVSGRDKAELESMIGFFVNMLPIRTKIGDEDTFSALLEKVRFNILEAFDHQVYPFDRLVEELDQPRNNFHSPVFDVIISLQHSLFTNNHTAVPGDIHIEPFELPSNLSKYHLSFNFSATDEQLQLELQYNTGLFHDDRIRNMISHLKQLFLSVAANTHIPLQDINYLSPREMTILESFSGNTPFPYPSTASIHSLFEATANQYPEATAVVCEDRTLSYRMLNSLTNKMARALRTTFGAKVQDRILLRMQPGENMLACILAVLKAGGTYVPIDPAYPDENVRFIMEDAGAVLQIIDGDKEGTLSVAALLAASETYPDDNGVCDVTADDIAYIIYTSGSTGIPKGVMVPHRGVVRLVTGNVVPRTVYGKQALLASSFGFDGSVDSIYDTLLHGGTLHIVSKDLLLSIAALEEYIKQQRIETMFIPTALFNLLIEHAPAIGRTMDWIIFGGEEASVWHVRKCLAEAGPQFVLYNVYGPTENTVYSTICAMTDVSQPVTIGKPVSNTSVFIFDKGLRPVPVGVDGEIYLGGAGLAAAYLKRDELTKEKFIVHQGMRLYKTGDKGRWSPTGDVIFRGRIDRQVKIRGFRIEPGEIEYAIKQLPGIQHVTVAVQGAGIEKALVAWLVMEPGMPAPDLKQALAERLPFHMIPAAVAVIAEVPLNVNGKVDLSRLPAPEMAPLKQYVPPVTATEQLLAGIWEDVLGIRPIGIHDDFFDIGGHSLKATQIIARIVKMTGLHIDLRKFFGQPNICQLAMLMDQLQSEAPVATAARGEQEVEEFFL</sequence>
<dbReference type="GO" id="GO:0005829">
    <property type="term" value="C:cytosol"/>
    <property type="evidence" value="ECO:0007669"/>
    <property type="project" value="TreeGrafter"/>
</dbReference>
<dbReference type="SUPFAM" id="SSF56801">
    <property type="entry name" value="Acetyl-CoA synthetase-like"/>
    <property type="match status" value="3"/>
</dbReference>
<dbReference type="GO" id="GO:0044550">
    <property type="term" value="P:secondary metabolite biosynthetic process"/>
    <property type="evidence" value="ECO:0007669"/>
    <property type="project" value="TreeGrafter"/>
</dbReference>
<dbReference type="GO" id="GO:0043041">
    <property type="term" value="P:amino acid activation for nonribosomal peptide biosynthetic process"/>
    <property type="evidence" value="ECO:0007669"/>
    <property type="project" value="TreeGrafter"/>
</dbReference>
<dbReference type="PANTHER" id="PTHR45527:SF1">
    <property type="entry name" value="FATTY ACID SYNTHASE"/>
    <property type="match status" value="1"/>
</dbReference>
<name>A0A1G8B7I9_CHIFI</name>
<dbReference type="NCBIfam" id="TIGR01733">
    <property type="entry name" value="AA-adenyl-dom"/>
    <property type="match status" value="3"/>
</dbReference>
<dbReference type="FunFam" id="3.40.50.12780:FF:000012">
    <property type="entry name" value="Non-ribosomal peptide synthetase"/>
    <property type="match status" value="1"/>
</dbReference>
<dbReference type="Pfam" id="PF00550">
    <property type="entry name" value="PP-binding"/>
    <property type="match status" value="3"/>
</dbReference>
<evidence type="ECO:0000256" key="2">
    <source>
        <dbReference type="ARBA" id="ARBA00022450"/>
    </source>
</evidence>
<dbReference type="SMART" id="SM00823">
    <property type="entry name" value="PKS_PP"/>
    <property type="match status" value="2"/>
</dbReference>
<dbReference type="InterPro" id="IPR001242">
    <property type="entry name" value="Condensation_dom"/>
</dbReference>
<evidence type="ECO:0000259" key="5">
    <source>
        <dbReference type="PROSITE" id="PS50075"/>
    </source>
</evidence>
<feature type="domain" description="Carrier" evidence="5">
    <location>
        <begin position="933"/>
        <end position="1007"/>
    </location>
</feature>
<feature type="domain" description="Carrier" evidence="5">
    <location>
        <begin position="2413"/>
        <end position="2488"/>
    </location>
</feature>
<dbReference type="InterPro" id="IPR009081">
    <property type="entry name" value="PP-bd_ACP"/>
</dbReference>
<dbReference type="Pfam" id="PF00501">
    <property type="entry name" value="AMP-binding"/>
    <property type="match status" value="3"/>
</dbReference>
<dbReference type="InterPro" id="IPR023213">
    <property type="entry name" value="CAT-like_dom_sf"/>
</dbReference>
<dbReference type="PANTHER" id="PTHR45527">
    <property type="entry name" value="NONRIBOSOMAL PEPTIDE SYNTHETASE"/>
    <property type="match status" value="1"/>
</dbReference>
<dbReference type="EMBL" id="FNBN01000010">
    <property type="protein sequence ID" value="SDH29138.1"/>
    <property type="molecule type" value="Genomic_DNA"/>
</dbReference>
<protein>
    <submittedName>
        <fullName evidence="6">Non-ribosomal peptide synthase domain TIGR01720/amino acid adenylation domain-containing protein</fullName>
    </submittedName>
</protein>
<accession>A0A1G8B7I9</accession>
<dbReference type="InterPro" id="IPR042099">
    <property type="entry name" value="ANL_N_sf"/>
</dbReference>
<organism evidence="6 7">
    <name type="scientific">Chitinophaga filiformis</name>
    <name type="common">Myxococcus filiformis</name>
    <name type="synonym">Flexibacter filiformis</name>
    <dbReference type="NCBI Taxonomy" id="104663"/>
    <lineage>
        <taxon>Bacteria</taxon>
        <taxon>Pseudomonadati</taxon>
        <taxon>Bacteroidota</taxon>
        <taxon>Chitinophagia</taxon>
        <taxon>Chitinophagales</taxon>
        <taxon>Chitinophagaceae</taxon>
        <taxon>Chitinophaga</taxon>
    </lineage>
</organism>